<dbReference type="Proteomes" id="UP000704712">
    <property type="component" value="Unassembled WGS sequence"/>
</dbReference>
<gene>
    <name evidence="1" type="ORF">GN244_ATG16331</name>
    <name evidence="2" type="ORF">GN958_ATG16837</name>
</gene>
<sequence>MLALHPKRLGDLKVSISEPTLGLNQLDAVKAPLHLFKESGIVAGAFEADDMLDFNLDTIKVAVGSTFDLLKPMSVKLSIPQRS</sequence>
<accession>A0A833S3L0</accession>
<dbReference type="EMBL" id="WSZM01000536">
    <property type="protein sequence ID" value="KAF4031816.1"/>
    <property type="molecule type" value="Genomic_DNA"/>
</dbReference>
<protein>
    <submittedName>
        <fullName evidence="1">Uncharacterized protein</fullName>
    </submittedName>
</protein>
<evidence type="ECO:0000313" key="1">
    <source>
        <dbReference type="EMBL" id="KAF4031816.1"/>
    </source>
</evidence>
<dbReference type="Proteomes" id="UP000602510">
    <property type="component" value="Unassembled WGS sequence"/>
</dbReference>
<keyword evidence="3" id="KW-1185">Reference proteome</keyword>
<evidence type="ECO:0000313" key="3">
    <source>
        <dbReference type="Proteomes" id="UP000602510"/>
    </source>
</evidence>
<dbReference type="EMBL" id="JAACNO010002350">
    <property type="protein sequence ID" value="KAF4133992.1"/>
    <property type="molecule type" value="Genomic_DNA"/>
</dbReference>
<comment type="caution">
    <text evidence="1">The sequence shown here is derived from an EMBL/GenBank/DDBJ whole genome shotgun (WGS) entry which is preliminary data.</text>
</comment>
<evidence type="ECO:0000313" key="2">
    <source>
        <dbReference type="EMBL" id="KAF4133992.1"/>
    </source>
</evidence>
<organism evidence="1 3">
    <name type="scientific">Phytophthora infestans</name>
    <name type="common">Potato late blight agent</name>
    <name type="synonym">Botrytis infestans</name>
    <dbReference type="NCBI Taxonomy" id="4787"/>
    <lineage>
        <taxon>Eukaryota</taxon>
        <taxon>Sar</taxon>
        <taxon>Stramenopiles</taxon>
        <taxon>Oomycota</taxon>
        <taxon>Peronosporomycetes</taxon>
        <taxon>Peronosporales</taxon>
        <taxon>Peronosporaceae</taxon>
        <taxon>Phytophthora</taxon>
    </lineage>
</organism>
<reference evidence="1" key="1">
    <citation type="submission" date="2020-04" db="EMBL/GenBank/DDBJ databases">
        <title>Hybrid Assembly of Korean Phytophthora infestans isolates.</title>
        <authorList>
            <person name="Prokchorchik M."/>
            <person name="Lee Y."/>
            <person name="Seo J."/>
            <person name="Cho J.-H."/>
            <person name="Park Y.-E."/>
            <person name="Jang D.-C."/>
            <person name="Im J.-S."/>
            <person name="Choi J.-G."/>
            <person name="Park H.-J."/>
            <person name="Lee G.-B."/>
            <person name="Lee Y.-G."/>
            <person name="Hong S.-Y."/>
            <person name="Cho K."/>
            <person name="Sohn K.H."/>
        </authorList>
    </citation>
    <scope>NUCLEOTIDE SEQUENCE</scope>
    <source>
        <strain evidence="1">KR_1_A1</strain>
        <strain evidence="2">KR_2_A2</strain>
    </source>
</reference>
<proteinExistence type="predicted"/>
<name>A0A833S3L0_PHYIN</name>
<dbReference type="AlphaFoldDB" id="A0A833S3L0"/>